<reference evidence="3" key="1">
    <citation type="journal article" date="2021" name="PeerJ">
        <title>Extensive microbial diversity within the chicken gut microbiome revealed by metagenomics and culture.</title>
        <authorList>
            <person name="Gilroy R."/>
            <person name="Ravi A."/>
            <person name="Getino M."/>
            <person name="Pursley I."/>
            <person name="Horton D.L."/>
            <person name="Alikhan N.F."/>
            <person name="Baker D."/>
            <person name="Gharbi K."/>
            <person name="Hall N."/>
            <person name="Watson M."/>
            <person name="Adriaenssens E.M."/>
            <person name="Foster-Nyarko E."/>
            <person name="Jarju S."/>
            <person name="Secka A."/>
            <person name="Antonio M."/>
            <person name="Oren A."/>
            <person name="Chaudhuri R.R."/>
            <person name="La Ragione R."/>
            <person name="Hildebrand F."/>
            <person name="Pallen M.J."/>
        </authorList>
    </citation>
    <scope>NUCLEOTIDE SEQUENCE</scope>
    <source>
        <strain evidence="3">CHK169-11906</strain>
    </source>
</reference>
<organism evidence="3 4">
    <name type="scientific">Candidatus Alistipes avicola</name>
    <dbReference type="NCBI Taxonomy" id="2838432"/>
    <lineage>
        <taxon>Bacteria</taxon>
        <taxon>Pseudomonadati</taxon>
        <taxon>Bacteroidota</taxon>
        <taxon>Bacteroidia</taxon>
        <taxon>Bacteroidales</taxon>
        <taxon>Rikenellaceae</taxon>
        <taxon>Alistipes</taxon>
    </lineage>
</organism>
<gene>
    <name evidence="3" type="ORF">H9779_02740</name>
</gene>
<name>A0A9D2IEB4_9BACT</name>
<feature type="domain" description="Peptidase M56" evidence="2">
    <location>
        <begin position="154"/>
        <end position="274"/>
    </location>
</feature>
<accession>A0A9D2IEB4</accession>
<feature type="transmembrane region" description="Helical" evidence="1">
    <location>
        <begin position="37"/>
        <end position="56"/>
    </location>
</feature>
<keyword evidence="1" id="KW-0472">Membrane</keyword>
<dbReference type="PANTHER" id="PTHR34978:SF3">
    <property type="entry name" value="SLR0241 PROTEIN"/>
    <property type="match status" value="1"/>
</dbReference>
<dbReference type="EMBL" id="DWYR01000008">
    <property type="protein sequence ID" value="HJA98503.1"/>
    <property type="molecule type" value="Genomic_DNA"/>
</dbReference>
<dbReference type="AlphaFoldDB" id="A0A9D2IEB4"/>
<evidence type="ECO:0000313" key="4">
    <source>
        <dbReference type="Proteomes" id="UP000824259"/>
    </source>
</evidence>
<feature type="transmembrane region" description="Helical" evidence="1">
    <location>
        <begin position="107"/>
        <end position="131"/>
    </location>
</feature>
<comment type="caution">
    <text evidence="3">The sequence shown here is derived from an EMBL/GenBank/DDBJ whole genome shotgun (WGS) entry which is preliminary data.</text>
</comment>
<protein>
    <recommendedName>
        <fullName evidence="2">Peptidase M56 domain-containing protein</fullName>
    </recommendedName>
</protein>
<proteinExistence type="predicted"/>
<dbReference type="InterPro" id="IPR052173">
    <property type="entry name" value="Beta-lactam_resp_regulator"/>
</dbReference>
<feature type="transmembrane region" description="Helical" evidence="1">
    <location>
        <begin position="6"/>
        <end position="25"/>
    </location>
</feature>
<dbReference type="Pfam" id="PF05569">
    <property type="entry name" value="Peptidase_M56"/>
    <property type="match status" value="1"/>
</dbReference>
<evidence type="ECO:0000259" key="2">
    <source>
        <dbReference type="Pfam" id="PF05569"/>
    </source>
</evidence>
<evidence type="ECO:0000256" key="1">
    <source>
        <dbReference type="SAM" id="Phobius"/>
    </source>
</evidence>
<reference evidence="3" key="2">
    <citation type="submission" date="2021-04" db="EMBL/GenBank/DDBJ databases">
        <authorList>
            <person name="Gilroy R."/>
        </authorList>
    </citation>
    <scope>NUCLEOTIDE SEQUENCE</scope>
    <source>
        <strain evidence="3">CHK169-11906</strain>
    </source>
</reference>
<dbReference type="Proteomes" id="UP000824259">
    <property type="component" value="Unassembled WGS sequence"/>
</dbReference>
<evidence type="ECO:0000313" key="3">
    <source>
        <dbReference type="EMBL" id="HJA98503.1"/>
    </source>
</evidence>
<feature type="transmembrane region" description="Helical" evidence="1">
    <location>
        <begin position="287"/>
        <end position="308"/>
    </location>
</feature>
<dbReference type="PANTHER" id="PTHR34978">
    <property type="entry name" value="POSSIBLE SENSOR-TRANSDUCER PROTEIN BLAR"/>
    <property type="match status" value="1"/>
</dbReference>
<keyword evidence="1" id="KW-0812">Transmembrane</keyword>
<keyword evidence="1" id="KW-1133">Transmembrane helix</keyword>
<dbReference type="CDD" id="cd07341">
    <property type="entry name" value="M56_BlaR1_MecR1_like"/>
    <property type="match status" value="1"/>
</dbReference>
<sequence>MTTFLLYCLKAAGCLVAFFLFYKLLLSRDTLHRLNRILLGSVLLLSFLLPVCVVTIEKELPYTPPVVNPSSVLAPDPEFYLPSVEVEDRMPEVFESADIPVEEPFDWMALGGIVYVIGACAMLCWTLWGLFSVARLIRSGRQIPLDDGNRLVLIERPIVPFSWMRYIVMSEADYAQYGRTILLHERAHLRLGHSWDLLWIDLLGCLQWFNPAMWLLRRELRAVHEFEADESVLRAGVDAREYQLLLIKKAVGERWCSIANSLNHSNLKTRITMMLRKRSSKWARAKALYVLPLTLLALGAFARTTYVLPEDKGTNNFRNETPPSSANSLRQAGEEVLSFPGGDSSTPEEIDCLMTLLNNFEQAAAEAQPVRSTEYTLRGQVLGEGDRPIAGFEFLCSGNRRVVTDQNGRFEITSKVPVEFYYFDRKSGLFRARMIVLEDADMELEFHLTPNGVEIYSQRVSGPRILYKATGDSSDFRFDREHLPMVLYSGAELPLALLQQFMNLPGKLEFRGEVKRDPATRALYGAKSANGILYLDFDESAYRSSWKTSTPDNELLKSAFYLVWSGEETPDSMQTAYEKSWDGWVSYFGGDSNNPNSSVNITNLEDGAGYRWTLGENESGLFVPNLPVRTLLLIDGKEVSPDLFYSKNPVEVSSITLLKSAAAMKKYGDRGRWGAVEMTIRPSAPQTAATTEPYRPNPISYLKGDFRSVDGYNTFRVRNVRLSEKFFQDREHAPLVLWDDAVVRIQTFSNAGMARDIETIEFIGNLDEDLIARYGTAARYGIIKVTSKQASRQSDSVETVYDRNNHPLRYLKGNFRSVDGRNTYKVRRLKLQNLSGKKRSELPLVVADGRTVDITALTDELAGKIQTIRILSAEEAVMAGYQGARATNNGVIEAWTRNGEEQSVADTTLQVNSPRQTMRSQVTIQQDTSALDGRKMVMMYTSGNQQEMSITLTGDPETGVYSVADTTVVPDSRIKMLKAWEAGKDLDSISGNKGKRRKSFLKEDTLFFYTDSSGRMRTEIKLGRDLNDPKRSHIGLFARGPVTVVRDRNLESLVEQTQIDSSALRSGKNSPRRIEMETYRVDSSLLNRLNLENRLLLLNQEEVTASFIQSLDADQIESIRVVKDQTMIDRYGERAANGVVFISLRKEKPAREK</sequence>
<dbReference type="InterPro" id="IPR008756">
    <property type="entry name" value="Peptidase_M56"/>
</dbReference>